<feature type="domain" description="Lactate/malate dehydrogenase N-terminal" evidence="13">
    <location>
        <begin position="35"/>
        <end position="174"/>
    </location>
</feature>
<evidence type="ECO:0000256" key="9">
    <source>
        <dbReference type="PIRSR" id="PIRSR000102-1"/>
    </source>
</evidence>
<comment type="function">
    <text evidence="1">Catalyzes the reversible oxidation of malate to oxaloacetate.</text>
</comment>
<evidence type="ECO:0000256" key="7">
    <source>
        <dbReference type="ARBA" id="ARBA00023027"/>
    </source>
</evidence>
<accession>A0A284VSH8</accession>
<keyword evidence="7 11" id="KW-0520">NAD</keyword>
<dbReference type="InterPro" id="IPR022383">
    <property type="entry name" value="Lactate/malate_DH_C"/>
</dbReference>
<dbReference type="Pfam" id="PF00056">
    <property type="entry name" value="Ldh_1_N"/>
    <property type="match status" value="1"/>
</dbReference>
<dbReference type="SUPFAM" id="SSF51735">
    <property type="entry name" value="NAD(P)-binding Rossmann-fold domains"/>
    <property type="match status" value="1"/>
</dbReference>
<feature type="domain" description="Lactate/malate dehydrogenase C-terminal" evidence="14">
    <location>
        <begin position="179"/>
        <end position="337"/>
    </location>
</feature>
<dbReference type="HAMAP" id="MF_00487">
    <property type="entry name" value="Malate_dehydrog_3"/>
    <property type="match status" value="1"/>
</dbReference>
<feature type="binding site" evidence="10">
    <location>
        <position position="183"/>
    </location>
    <ligand>
        <name>substrate</name>
    </ligand>
</feature>
<evidence type="ECO:0000313" key="15">
    <source>
        <dbReference type="EMBL" id="SNQ62236.1"/>
    </source>
</evidence>
<protein>
    <recommendedName>
        <fullName evidence="4">Malate dehydrogenase</fullName>
        <ecNumber evidence="3">1.1.1.37</ecNumber>
    </recommendedName>
</protein>
<dbReference type="EC" id="1.1.1.37" evidence="3"/>
<feature type="binding site" evidence="10">
    <location>
        <position position="120"/>
    </location>
    <ligand>
        <name>substrate</name>
    </ligand>
</feature>
<name>A0A284VSH8_9EURY</name>
<reference evidence="16" key="1">
    <citation type="submission" date="2017-06" db="EMBL/GenBank/DDBJ databases">
        <authorList>
            <person name="Cremers G."/>
        </authorList>
    </citation>
    <scope>NUCLEOTIDE SEQUENCE [LARGE SCALE GENOMIC DNA]</scope>
</reference>
<evidence type="ECO:0000256" key="4">
    <source>
        <dbReference type="ARBA" id="ARBA00020382"/>
    </source>
</evidence>
<dbReference type="GO" id="GO:0006089">
    <property type="term" value="P:lactate metabolic process"/>
    <property type="evidence" value="ECO:0007669"/>
    <property type="project" value="TreeGrafter"/>
</dbReference>
<evidence type="ECO:0000256" key="1">
    <source>
        <dbReference type="ARBA" id="ARBA00003966"/>
    </source>
</evidence>
<keyword evidence="16" id="KW-1185">Reference proteome</keyword>
<comment type="similarity">
    <text evidence="2 12">Belongs to the LDH/MDH superfamily.</text>
</comment>
<dbReference type="Gene3D" id="3.90.110.10">
    <property type="entry name" value="Lactate dehydrogenase/glycoside hydrolase, family 4, C-terminal"/>
    <property type="match status" value="1"/>
</dbReference>
<dbReference type="Proteomes" id="UP000218615">
    <property type="component" value="Unassembled WGS sequence"/>
</dbReference>
<dbReference type="InterPro" id="IPR001236">
    <property type="entry name" value="Lactate/malate_DH_N"/>
</dbReference>
<evidence type="ECO:0000256" key="8">
    <source>
        <dbReference type="ARBA" id="ARBA00048313"/>
    </source>
</evidence>
<proteinExistence type="inferred from homology"/>
<dbReference type="PRINTS" id="PR00086">
    <property type="entry name" value="LLDHDRGNASE"/>
</dbReference>
<dbReference type="STRING" id="1392998.ANME2D_01721"/>
<dbReference type="NCBIfam" id="NF004863">
    <property type="entry name" value="PRK06223.1"/>
    <property type="match status" value="1"/>
</dbReference>
<evidence type="ECO:0000256" key="6">
    <source>
        <dbReference type="ARBA" id="ARBA00023002"/>
    </source>
</evidence>
<dbReference type="GO" id="GO:0030060">
    <property type="term" value="F:L-malate dehydrogenase (NAD+) activity"/>
    <property type="evidence" value="ECO:0007669"/>
    <property type="project" value="UniProtKB-EC"/>
</dbReference>
<evidence type="ECO:0000313" key="16">
    <source>
        <dbReference type="Proteomes" id="UP000218615"/>
    </source>
</evidence>
<dbReference type="Pfam" id="PF02866">
    <property type="entry name" value="Ldh_1_C"/>
    <property type="match status" value="1"/>
</dbReference>
<keyword evidence="5" id="KW-0816">Tricarboxylic acid cycle</keyword>
<dbReference type="SUPFAM" id="SSF56327">
    <property type="entry name" value="LDH C-terminal domain-like"/>
    <property type="match status" value="1"/>
</dbReference>
<feature type="binding site" evidence="11">
    <location>
        <position position="65"/>
    </location>
    <ligand>
        <name>NAD(+)</name>
        <dbReference type="ChEBI" id="CHEBI:57540"/>
    </ligand>
</feature>
<dbReference type="GO" id="GO:0006099">
    <property type="term" value="P:tricarboxylic acid cycle"/>
    <property type="evidence" value="ECO:0007669"/>
    <property type="project" value="UniProtKB-KW"/>
</dbReference>
<dbReference type="InterPro" id="IPR036291">
    <property type="entry name" value="NAD(P)-bd_dom_sf"/>
</dbReference>
<dbReference type="InterPro" id="IPR011275">
    <property type="entry name" value="Malate_DH_type3"/>
</dbReference>
<comment type="catalytic activity">
    <reaction evidence="8">
        <text>(S)-malate + NAD(+) = oxaloacetate + NADH + H(+)</text>
        <dbReference type="Rhea" id="RHEA:21432"/>
        <dbReference type="ChEBI" id="CHEBI:15378"/>
        <dbReference type="ChEBI" id="CHEBI:15589"/>
        <dbReference type="ChEBI" id="CHEBI:16452"/>
        <dbReference type="ChEBI" id="CHEBI:57540"/>
        <dbReference type="ChEBI" id="CHEBI:57945"/>
        <dbReference type="EC" id="1.1.1.37"/>
    </reaction>
</comment>
<dbReference type="PIRSF" id="PIRSF000102">
    <property type="entry name" value="Lac_mal_DH"/>
    <property type="match status" value="1"/>
</dbReference>
<dbReference type="Gene3D" id="3.40.50.720">
    <property type="entry name" value="NAD(P)-binding Rossmann-like Domain"/>
    <property type="match status" value="1"/>
</dbReference>
<keyword evidence="6 12" id="KW-0560">Oxidoreductase</keyword>
<dbReference type="FunFam" id="3.40.50.720:FF:000018">
    <property type="entry name" value="Malate dehydrogenase"/>
    <property type="match status" value="1"/>
</dbReference>
<dbReference type="InterPro" id="IPR015955">
    <property type="entry name" value="Lactate_DH/Glyco_Ohase_4_C"/>
</dbReference>
<feature type="binding site" evidence="11">
    <location>
        <begin position="41"/>
        <end position="46"/>
    </location>
    <ligand>
        <name>NAD(+)</name>
        <dbReference type="ChEBI" id="CHEBI:57540"/>
    </ligand>
</feature>
<gene>
    <name evidence="15" type="primary">mdh</name>
    <name evidence="15" type="ORF">MNV_640007</name>
</gene>
<evidence type="ECO:0000259" key="13">
    <source>
        <dbReference type="Pfam" id="PF00056"/>
    </source>
</evidence>
<dbReference type="FunFam" id="3.90.110.10:FF:000004">
    <property type="entry name" value="Malate dehydrogenase"/>
    <property type="match status" value="1"/>
</dbReference>
<evidence type="ECO:0000256" key="10">
    <source>
        <dbReference type="PIRSR" id="PIRSR000102-2"/>
    </source>
</evidence>
<dbReference type="PANTHER" id="PTHR43128:SF16">
    <property type="entry name" value="L-LACTATE DEHYDROGENASE"/>
    <property type="match status" value="1"/>
</dbReference>
<evidence type="ECO:0000259" key="14">
    <source>
        <dbReference type="Pfam" id="PF02866"/>
    </source>
</evidence>
<dbReference type="CDD" id="cd01339">
    <property type="entry name" value="LDH-like_MDH"/>
    <property type="match status" value="1"/>
</dbReference>
<feature type="binding site" evidence="10">
    <location>
        <position position="152"/>
    </location>
    <ligand>
        <name>substrate</name>
    </ligand>
</feature>
<dbReference type="InterPro" id="IPR001557">
    <property type="entry name" value="L-lactate/malate_DH"/>
</dbReference>
<feature type="binding site" evidence="11">
    <location>
        <position position="127"/>
    </location>
    <ligand>
        <name>NAD(+)</name>
        <dbReference type="ChEBI" id="CHEBI:57540"/>
    </ligand>
</feature>
<evidence type="ECO:0000256" key="11">
    <source>
        <dbReference type="PIRSR" id="PIRSR000102-3"/>
    </source>
</evidence>
<evidence type="ECO:0000256" key="3">
    <source>
        <dbReference type="ARBA" id="ARBA00012995"/>
    </source>
</evidence>
<evidence type="ECO:0000256" key="5">
    <source>
        <dbReference type="ARBA" id="ARBA00022532"/>
    </source>
</evidence>
<dbReference type="NCBIfam" id="TIGR01763">
    <property type="entry name" value="MalateDH_bact"/>
    <property type="match status" value="1"/>
</dbReference>
<organism evidence="15 16">
    <name type="scientific">Candidatus Methanoperedens nitratireducens</name>
    <dbReference type="NCBI Taxonomy" id="1392998"/>
    <lineage>
        <taxon>Archaea</taxon>
        <taxon>Methanobacteriati</taxon>
        <taxon>Methanobacteriota</taxon>
        <taxon>Stenosarchaea group</taxon>
        <taxon>Methanomicrobia</taxon>
        <taxon>Methanosarcinales</taxon>
        <taxon>ANME-2 cluster</taxon>
        <taxon>Candidatus Methanoperedentaceae</taxon>
        <taxon>Candidatus Methanoperedens</taxon>
    </lineage>
</organism>
<evidence type="ECO:0000256" key="2">
    <source>
        <dbReference type="ARBA" id="ARBA00008104"/>
    </source>
</evidence>
<dbReference type="EMBL" id="FZMP01000212">
    <property type="protein sequence ID" value="SNQ62236.1"/>
    <property type="molecule type" value="Genomic_DNA"/>
</dbReference>
<feature type="active site" description="Proton acceptor" evidence="9">
    <location>
        <position position="207"/>
    </location>
</feature>
<dbReference type="AlphaFoldDB" id="A0A284VSH8"/>
<dbReference type="GO" id="GO:0004459">
    <property type="term" value="F:L-lactate dehydrogenase (NAD+) activity"/>
    <property type="evidence" value="ECO:0007669"/>
    <property type="project" value="TreeGrafter"/>
</dbReference>
<feature type="binding site" evidence="10">
    <location>
        <position position="114"/>
    </location>
    <ligand>
        <name>substrate</name>
    </ligand>
</feature>
<feature type="binding site" evidence="11">
    <location>
        <begin position="150"/>
        <end position="152"/>
    </location>
    <ligand>
        <name>NAD(+)</name>
        <dbReference type="ChEBI" id="CHEBI:57540"/>
    </ligand>
</feature>
<sequence>MLNMALRDLKIALCQNTNIIIFRTPNNTKSGGTMTKITIIGAGAVGATAAQRIAEKELGDVVLTDIVEGLPQGKALDLLEAGPLFGYDSKITGTNDYKDIEGSDVVVITAGIARKPGMTREDLLKINTNIIREVSQNIAKYAPDSIIITVTNPLDLMTYVAMKTTGFEPGRVFGMSGVLDSGRFASFIAMELNCSVRDISAMVLGGHGDTMVPLPRFTTISGVPVTELMPEDTIRRLVDRTVNGGAEIVSLLKTGSAFYAPSAAVTNMVETVVKDTKRILPVCAYLNGEYGKKDIYLGVPVKLGRCGVEEIIELKLTAEEKKALDSSAEAVMAGIASVNALR</sequence>
<evidence type="ECO:0000256" key="12">
    <source>
        <dbReference type="RuleBase" id="RU003369"/>
    </source>
</evidence>
<dbReference type="PANTHER" id="PTHR43128">
    <property type="entry name" value="L-2-HYDROXYCARBOXYLATE DEHYDROGENASE (NAD(P)(+))"/>
    <property type="match status" value="1"/>
</dbReference>